<sequence length="294" mass="32093">MSAPVETLAPGAARTYPGRVTNQSAPYRATPRIAAFFDLDKTVIARSSALAFTRPFYAEGLINRRSVLKSTYAQLMFLLTAADHDQVERLRAHVTDMCRGWDVEQINAIVSETLHDIVEPLVFAEAAELIATHRAQGHDVVLISASGIEMVAPIGEMLGVDEVRASRMKVVDGRYAGELEFYCYGDAKAEAMTELAESAGYDLSASYAYSDSVTDLPMLEVVGHPTAVNPDRGLRKQAADRGWPILTFDRPVALSGRLRENRKAIVAASAATGIGVATLGALLYYGWWRRRPMA</sequence>
<dbReference type="Proteomes" id="UP000550729">
    <property type="component" value="Unassembled WGS sequence"/>
</dbReference>
<feature type="transmembrane region" description="Helical" evidence="5">
    <location>
        <begin position="264"/>
        <end position="287"/>
    </location>
</feature>
<dbReference type="PANTHER" id="PTHR43344">
    <property type="entry name" value="PHOSPHOSERINE PHOSPHATASE"/>
    <property type="match status" value="1"/>
</dbReference>
<reference evidence="6 7" key="1">
    <citation type="submission" date="2020-04" db="EMBL/GenBank/DDBJ databases">
        <title>Gordonia sp. nov. TBRC 11910.</title>
        <authorList>
            <person name="Suriyachadkun C."/>
        </authorList>
    </citation>
    <scope>NUCLEOTIDE SEQUENCE [LARGE SCALE GENOMIC DNA]</scope>
    <source>
        <strain evidence="6 7">TBRC 11910</strain>
    </source>
</reference>
<dbReference type="PANTHER" id="PTHR43344:SF13">
    <property type="entry name" value="PHOSPHATASE RV3661-RELATED"/>
    <property type="match status" value="1"/>
</dbReference>
<evidence type="ECO:0000256" key="1">
    <source>
        <dbReference type="ARBA" id="ARBA00009184"/>
    </source>
</evidence>
<gene>
    <name evidence="6" type="ORF">HH308_18270</name>
</gene>
<keyword evidence="2" id="KW-0479">Metal-binding</keyword>
<evidence type="ECO:0000256" key="5">
    <source>
        <dbReference type="SAM" id="Phobius"/>
    </source>
</evidence>
<dbReference type="InterPro" id="IPR036412">
    <property type="entry name" value="HAD-like_sf"/>
</dbReference>
<accession>A0A848KY46</accession>
<proteinExistence type="inferred from homology"/>
<dbReference type="Gene3D" id="1.20.1440.100">
    <property type="entry name" value="SG protein - dephosphorylation function"/>
    <property type="match status" value="1"/>
</dbReference>
<evidence type="ECO:0000256" key="4">
    <source>
        <dbReference type="ARBA" id="ARBA00022842"/>
    </source>
</evidence>
<dbReference type="CDD" id="cd02612">
    <property type="entry name" value="HAD_PGPPase"/>
    <property type="match status" value="1"/>
</dbReference>
<evidence type="ECO:0000313" key="6">
    <source>
        <dbReference type="EMBL" id="NMO03162.1"/>
    </source>
</evidence>
<dbReference type="GO" id="GO:0016787">
    <property type="term" value="F:hydrolase activity"/>
    <property type="evidence" value="ECO:0007669"/>
    <property type="project" value="UniProtKB-KW"/>
</dbReference>
<dbReference type="Gene3D" id="3.40.50.1000">
    <property type="entry name" value="HAD superfamily/HAD-like"/>
    <property type="match status" value="1"/>
</dbReference>
<dbReference type="GO" id="GO:0046872">
    <property type="term" value="F:metal ion binding"/>
    <property type="evidence" value="ECO:0007669"/>
    <property type="project" value="UniProtKB-KW"/>
</dbReference>
<evidence type="ECO:0000256" key="3">
    <source>
        <dbReference type="ARBA" id="ARBA00022801"/>
    </source>
</evidence>
<organism evidence="6 7">
    <name type="scientific">Gordonia asplenii</name>
    <dbReference type="NCBI Taxonomy" id="2725283"/>
    <lineage>
        <taxon>Bacteria</taxon>
        <taxon>Bacillati</taxon>
        <taxon>Actinomycetota</taxon>
        <taxon>Actinomycetes</taxon>
        <taxon>Mycobacteriales</taxon>
        <taxon>Gordoniaceae</taxon>
        <taxon>Gordonia</taxon>
    </lineage>
</organism>
<comment type="caution">
    <text evidence="6">The sequence shown here is derived from an EMBL/GenBank/DDBJ whole genome shotgun (WGS) entry which is preliminary data.</text>
</comment>
<dbReference type="SUPFAM" id="SSF56784">
    <property type="entry name" value="HAD-like"/>
    <property type="match status" value="1"/>
</dbReference>
<dbReference type="Pfam" id="PF12710">
    <property type="entry name" value="HAD"/>
    <property type="match status" value="1"/>
</dbReference>
<keyword evidence="5" id="KW-0812">Transmembrane</keyword>
<dbReference type="NCBIfam" id="TIGR01488">
    <property type="entry name" value="HAD-SF-IB"/>
    <property type="match status" value="1"/>
</dbReference>
<comment type="similarity">
    <text evidence="1">Belongs to the HAD-like hydrolase superfamily. SerB family.</text>
</comment>
<dbReference type="InterPro" id="IPR023214">
    <property type="entry name" value="HAD_sf"/>
</dbReference>
<keyword evidence="3 6" id="KW-0378">Hydrolase</keyword>
<dbReference type="FunFam" id="3.40.50.1000:FF:000025">
    <property type="entry name" value="HAD hydrolase, family IB"/>
    <property type="match status" value="1"/>
</dbReference>
<keyword evidence="4" id="KW-0460">Magnesium</keyword>
<keyword evidence="7" id="KW-1185">Reference proteome</keyword>
<protein>
    <submittedName>
        <fullName evidence="6">HAD-IB family hydrolase</fullName>
    </submittedName>
</protein>
<dbReference type="EMBL" id="JABBNB010000020">
    <property type="protein sequence ID" value="NMO03162.1"/>
    <property type="molecule type" value="Genomic_DNA"/>
</dbReference>
<keyword evidence="5" id="KW-1133">Transmembrane helix</keyword>
<dbReference type="InterPro" id="IPR050582">
    <property type="entry name" value="HAD-like_SerB"/>
</dbReference>
<name>A0A848KY46_9ACTN</name>
<keyword evidence="5" id="KW-0472">Membrane</keyword>
<dbReference type="InterPro" id="IPR006385">
    <property type="entry name" value="HAD_hydro_SerB1"/>
</dbReference>
<evidence type="ECO:0000256" key="2">
    <source>
        <dbReference type="ARBA" id="ARBA00022723"/>
    </source>
</evidence>
<dbReference type="RefSeq" id="WP_170195661.1">
    <property type="nucleotide sequence ID" value="NZ_JABBNB010000020.1"/>
</dbReference>
<dbReference type="NCBIfam" id="TIGR01490">
    <property type="entry name" value="HAD-SF-IB-hyp1"/>
    <property type="match status" value="1"/>
</dbReference>
<dbReference type="AlphaFoldDB" id="A0A848KY46"/>
<evidence type="ECO:0000313" key="7">
    <source>
        <dbReference type="Proteomes" id="UP000550729"/>
    </source>
</evidence>